<dbReference type="Proteomes" id="UP000053890">
    <property type="component" value="Unassembled WGS sequence"/>
</dbReference>
<dbReference type="EMBL" id="KQ474078">
    <property type="protein sequence ID" value="KPV75227.1"/>
    <property type="molecule type" value="Genomic_DNA"/>
</dbReference>
<dbReference type="GeneID" id="28974722"/>
<evidence type="ECO:0000313" key="1">
    <source>
        <dbReference type="EMBL" id="KPV75227.1"/>
    </source>
</evidence>
<dbReference type="AlphaFoldDB" id="A0A194S3Q8"/>
<sequence>MSSEWDETCLVCCTKTKNRCSKCAEAGIDLFFCSPDHQKLVWNVHKRVCGPGKSNPFLWPLLSDDELPEMLAHMNETTGYLVGCEPECNTVAKALQHDFALPPDSVTLLITSCAQSAHPNASDPGSLAVQLVVATIRALEFARTGQTVVDLDLAQFIPLSSSYPWNAASVWDVNEAHDPSTAGLEQGTEPWRTKLRHYSLAYNTVLAIVYADERTELARSFGKHLQRIVDSIRTSVAPSNPTLATKLLERMELSDGVADVIRSCLRSS</sequence>
<dbReference type="RefSeq" id="XP_018271276.1">
    <property type="nucleotide sequence ID" value="XM_018414274.1"/>
</dbReference>
<proteinExistence type="predicted"/>
<accession>A0A194S3Q8</accession>
<protein>
    <recommendedName>
        <fullName evidence="3">MYND-type domain-containing protein</fullName>
    </recommendedName>
</protein>
<keyword evidence="2" id="KW-1185">Reference proteome</keyword>
<dbReference type="OrthoDB" id="407198at2759"/>
<organism evidence="1 2">
    <name type="scientific">Rhodotorula graminis (strain WP1)</name>
    <dbReference type="NCBI Taxonomy" id="578459"/>
    <lineage>
        <taxon>Eukaryota</taxon>
        <taxon>Fungi</taxon>
        <taxon>Dikarya</taxon>
        <taxon>Basidiomycota</taxon>
        <taxon>Pucciniomycotina</taxon>
        <taxon>Microbotryomycetes</taxon>
        <taxon>Sporidiobolales</taxon>
        <taxon>Sporidiobolaceae</taxon>
        <taxon>Rhodotorula</taxon>
    </lineage>
</organism>
<reference evidence="1 2" key="1">
    <citation type="journal article" date="2015" name="Front. Microbiol.">
        <title>Genome sequence of the plant growth promoting endophytic yeast Rhodotorula graminis WP1.</title>
        <authorList>
            <person name="Firrincieli A."/>
            <person name="Otillar R."/>
            <person name="Salamov A."/>
            <person name="Schmutz J."/>
            <person name="Khan Z."/>
            <person name="Redman R.S."/>
            <person name="Fleck N.D."/>
            <person name="Lindquist E."/>
            <person name="Grigoriev I.V."/>
            <person name="Doty S.L."/>
        </authorList>
    </citation>
    <scope>NUCLEOTIDE SEQUENCE [LARGE SCALE GENOMIC DNA]</scope>
    <source>
        <strain evidence="1 2">WP1</strain>
    </source>
</reference>
<dbReference type="SUPFAM" id="SSF144232">
    <property type="entry name" value="HIT/MYND zinc finger-like"/>
    <property type="match status" value="1"/>
</dbReference>
<name>A0A194S3Q8_RHOGW</name>
<evidence type="ECO:0000313" key="2">
    <source>
        <dbReference type="Proteomes" id="UP000053890"/>
    </source>
</evidence>
<dbReference type="Gene3D" id="6.10.140.2220">
    <property type="match status" value="1"/>
</dbReference>
<evidence type="ECO:0008006" key="3">
    <source>
        <dbReference type="Google" id="ProtNLM"/>
    </source>
</evidence>
<gene>
    <name evidence="1" type="ORF">RHOBADRAFT_43716</name>
</gene>